<protein>
    <submittedName>
        <fullName evidence="1">Uncharacterized protein</fullName>
    </submittedName>
</protein>
<proteinExistence type="predicted"/>
<dbReference type="EMBL" id="CM040473">
    <property type="protein sequence ID" value="MCI4390033.1"/>
    <property type="molecule type" value="Genomic_DNA"/>
</dbReference>
<evidence type="ECO:0000313" key="2">
    <source>
        <dbReference type="Proteomes" id="UP000829447"/>
    </source>
</evidence>
<comment type="caution">
    <text evidence="1">The sequence shown here is derived from an EMBL/GenBank/DDBJ whole genome shotgun (WGS) entry which is preliminary data.</text>
</comment>
<evidence type="ECO:0000313" key="1">
    <source>
        <dbReference type="EMBL" id="MCI4390033.1"/>
    </source>
</evidence>
<dbReference type="Proteomes" id="UP000829447">
    <property type="component" value="Linkage Group LG20"/>
</dbReference>
<sequence>MFLGSADCICSVLLGILPLCEVEEKKQQQDLELWSSVLCSDITSGCTTALWEVFFHSCLVCWLELEAGNLCHWNRKHPFRRKG</sequence>
<reference evidence="1 2" key="1">
    <citation type="journal article" date="2022" name="bioRxiv">
        <title>An ancient truncated duplication of the anti-Mullerian hormone receptor type 2 gene is a potential conserved master sex determinant in the Pangasiidae catfish family.</title>
        <authorList>
            <person name="Wen M."/>
            <person name="Pan Q."/>
            <person name="Jouanno E."/>
            <person name="Montfort J."/>
            <person name="Zahm M."/>
            <person name="Cabau C."/>
            <person name="Klopp C."/>
            <person name="Iampietro C."/>
            <person name="Roques C."/>
            <person name="Bouchez O."/>
            <person name="Castinel A."/>
            <person name="Donnadieu C."/>
            <person name="Parrinello H."/>
            <person name="Poncet C."/>
            <person name="Belmonte E."/>
            <person name="Gautier V."/>
            <person name="Avarre J.-C."/>
            <person name="Dugue R."/>
            <person name="Gustiano R."/>
            <person name="Ha T.T.T."/>
            <person name="Campet M."/>
            <person name="Sriphairoj K."/>
            <person name="Ribolli J."/>
            <person name="de Almeida F.L."/>
            <person name="Desvignes T."/>
            <person name="Postlethwait J.H."/>
            <person name="Bucao C.F."/>
            <person name="Robinson-Rechavi M."/>
            <person name="Bobe J."/>
            <person name="Herpin A."/>
            <person name="Guiguen Y."/>
        </authorList>
    </citation>
    <scope>NUCLEOTIDE SEQUENCE [LARGE SCALE GENOMIC DNA]</scope>
    <source>
        <strain evidence="1">YG-Dec2019</strain>
    </source>
</reference>
<gene>
    <name evidence="1" type="ORF">PGIGA_G00117910</name>
</gene>
<name>A0ACC5XG25_PANGG</name>
<organism evidence="1 2">
    <name type="scientific">Pangasianodon gigas</name>
    <name type="common">Mekong giant catfish</name>
    <name type="synonym">Pangasius gigas</name>
    <dbReference type="NCBI Taxonomy" id="30993"/>
    <lineage>
        <taxon>Eukaryota</taxon>
        <taxon>Metazoa</taxon>
        <taxon>Chordata</taxon>
        <taxon>Craniata</taxon>
        <taxon>Vertebrata</taxon>
        <taxon>Euteleostomi</taxon>
        <taxon>Actinopterygii</taxon>
        <taxon>Neopterygii</taxon>
        <taxon>Teleostei</taxon>
        <taxon>Ostariophysi</taxon>
        <taxon>Siluriformes</taxon>
        <taxon>Pangasiidae</taxon>
        <taxon>Pangasianodon</taxon>
    </lineage>
</organism>
<accession>A0ACC5XG25</accession>
<keyword evidence="2" id="KW-1185">Reference proteome</keyword>